<dbReference type="InterPro" id="IPR002725">
    <property type="entry name" value="YgjP-like_metallopeptidase"/>
</dbReference>
<dbReference type="PANTHER" id="PTHR30399:SF1">
    <property type="entry name" value="UTP PYROPHOSPHATASE"/>
    <property type="match status" value="1"/>
</dbReference>
<name>A0ABY3WAK0_9MICC</name>
<evidence type="ECO:0000256" key="1">
    <source>
        <dbReference type="SAM" id="MobiDB-lite"/>
    </source>
</evidence>
<feature type="domain" description="YgjP-like metallopeptidase" evidence="2">
    <location>
        <begin position="121"/>
        <end position="193"/>
    </location>
</feature>
<accession>A0ABY3WAK0</accession>
<dbReference type="CDD" id="cd07344">
    <property type="entry name" value="M48_yhfN_like"/>
    <property type="match status" value="1"/>
</dbReference>
<keyword evidence="4" id="KW-1185">Reference proteome</keyword>
<dbReference type="Pfam" id="PF01863">
    <property type="entry name" value="YgjP-like"/>
    <property type="match status" value="1"/>
</dbReference>
<evidence type="ECO:0000313" key="4">
    <source>
        <dbReference type="Proteomes" id="UP000829069"/>
    </source>
</evidence>
<dbReference type="EMBL" id="CP093326">
    <property type="protein sequence ID" value="UNK47031.1"/>
    <property type="molecule type" value="Genomic_DNA"/>
</dbReference>
<evidence type="ECO:0000313" key="3">
    <source>
        <dbReference type="EMBL" id="UNK47031.1"/>
    </source>
</evidence>
<dbReference type="Gene3D" id="3.30.2010.10">
    <property type="entry name" value="Metalloproteases ('zincins'), catalytic domain"/>
    <property type="match status" value="1"/>
</dbReference>
<proteinExistence type="predicted"/>
<reference evidence="3 4" key="1">
    <citation type="submission" date="2022-03" db="EMBL/GenBank/DDBJ databases">
        <title>Isotopic signatures of nitrous oxide derived from detoxification processes.</title>
        <authorList>
            <person name="Behrendt U."/>
            <person name="Buchen C."/>
            <person name="Well R."/>
            <person name="Ulrich A."/>
            <person name="Rohe L."/>
            <person name="Kolb S."/>
            <person name="Schloter M."/>
            <person name="Horn M.A."/>
            <person name="Augustin J."/>
        </authorList>
    </citation>
    <scope>NUCLEOTIDE SEQUENCE [LARGE SCALE GENOMIC DNA]</scope>
    <source>
        <strain evidence="3 4">S4-C24</strain>
    </source>
</reference>
<protein>
    <submittedName>
        <fullName evidence="3">DUF45 domain-containing protein</fullName>
    </submittedName>
</protein>
<dbReference type="InterPro" id="IPR053136">
    <property type="entry name" value="UTP_pyrophosphatase-like"/>
</dbReference>
<feature type="compositionally biased region" description="Polar residues" evidence="1">
    <location>
        <begin position="1"/>
        <end position="11"/>
    </location>
</feature>
<dbReference type="Proteomes" id="UP000829069">
    <property type="component" value="Chromosome"/>
</dbReference>
<dbReference type="RefSeq" id="WP_241914876.1">
    <property type="nucleotide sequence ID" value="NZ_CP093326.1"/>
</dbReference>
<evidence type="ECO:0000259" key="2">
    <source>
        <dbReference type="Pfam" id="PF01863"/>
    </source>
</evidence>
<organism evidence="3 4">
    <name type="scientific">Arthrobacter sulfonylureivorans</name>
    <dbReference type="NCBI Taxonomy" id="2486855"/>
    <lineage>
        <taxon>Bacteria</taxon>
        <taxon>Bacillati</taxon>
        <taxon>Actinomycetota</taxon>
        <taxon>Actinomycetes</taxon>
        <taxon>Micrococcales</taxon>
        <taxon>Micrococcaceae</taxon>
        <taxon>Arthrobacter</taxon>
    </lineage>
</organism>
<feature type="region of interest" description="Disordered" evidence="1">
    <location>
        <begin position="1"/>
        <end position="36"/>
    </location>
</feature>
<dbReference type="PANTHER" id="PTHR30399">
    <property type="entry name" value="UNCHARACTERIZED PROTEIN YGJP"/>
    <property type="match status" value="1"/>
</dbReference>
<sequence length="221" mass="24107">MSRAEQMQKSGGSAEPSRPVPLVTGAGERVPLTTSGGAPVVVKRSARRRRTVSAAWRDGAAVISIPGHFSLAQEQEWVRRMLAKLETRSVRPAGRAATTDTELARRAAELSERYLAGDAVPASIRWVSNQNDRWGSATPARGSIRISDKIKEMPTWVVDYVILHELAHLLEAGHGPRFWRLLQPYPQLERAKAFLSGAAFAMGRGLQDDDDVVDGADESDG</sequence>
<gene>
    <name evidence="3" type="ORF">MNQ99_06695</name>
</gene>